<organism evidence="2">
    <name type="scientific">Oppiella nova</name>
    <dbReference type="NCBI Taxonomy" id="334625"/>
    <lineage>
        <taxon>Eukaryota</taxon>
        <taxon>Metazoa</taxon>
        <taxon>Ecdysozoa</taxon>
        <taxon>Arthropoda</taxon>
        <taxon>Chelicerata</taxon>
        <taxon>Arachnida</taxon>
        <taxon>Acari</taxon>
        <taxon>Acariformes</taxon>
        <taxon>Sarcoptiformes</taxon>
        <taxon>Oribatida</taxon>
        <taxon>Brachypylina</taxon>
        <taxon>Oppioidea</taxon>
        <taxon>Oppiidae</taxon>
        <taxon>Oppiella</taxon>
    </lineage>
</organism>
<dbReference type="EMBL" id="CAJPVJ010034309">
    <property type="protein sequence ID" value="CAG2180891.1"/>
    <property type="molecule type" value="Genomic_DNA"/>
</dbReference>
<protein>
    <submittedName>
        <fullName evidence="2">Uncharacterized protein</fullName>
    </submittedName>
</protein>
<sequence length="104" mass="11222">PQYLKCNSHSCGPCGGQLDAPSVVISDHSTTTDERDDVSISDGQESSELSLAIETYLTRESNSHLRRDSISSISSSTSSLSSLGEEDFVEHDLQTTCKLSPFPI</sequence>
<feature type="compositionally biased region" description="Low complexity" evidence="1">
    <location>
        <begin position="70"/>
        <end position="83"/>
    </location>
</feature>
<keyword evidence="3" id="KW-1185">Reference proteome</keyword>
<name>A0A7R9MNT0_9ACAR</name>
<gene>
    <name evidence="2" type="ORF">ONB1V03_LOCUS20312</name>
</gene>
<dbReference type="Proteomes" id="UP000728032">
    <property type="component" value="Unassembled WGS sequence"/>
</dbReference>
<proteinExistence type="predicted"/>
<evidence type="ECO:0000256" key="1">
    <source>
        <dbReference type="SAM" id="MobiDB-lite"/>
    </source>
</evidence>
<reference evidence="2" key="1">
    <citation type="submission" date="2020-11" db="EMBL/GenBank/DDBJ databases">
        <authorList>
            <person name="Tran Van P."/>
        </authorList>
    </citation>
    <scope>NUCLEOTIDE SEQUENCE</scope>
</reference>
<dbReference type="EMBL" id="OC949134">
    <property type="protein sequence ID" value="CAD7663754.1"/>
    <property type="molecule type" value="Genomic_DNA"/>
</dbReference>
<accession>A0A7R9MNT0</accession>
<evidence type="ECO:0000313" key="3">
    <source>
        <dbReference type="Proteomes" id="UP000728032"/>
    </source>
</evidence>
<feature type="non-terminal residue" evidence="2">
    <location>
        <position position="104"/>
    </location>
</feature>
<dbReference type="AlphaFoldDB" id="A0A7R9MNT0"/>
<evidence type="ECO:0000313" key="2">
    <source>
        <dbReference type="EMBL" id="CAD7663754.1"/>
    </source>
</evidence>
<feature type="region of interest" description="Disordered" evidence="1">
    <location>
        <begin position="64"/>
        <end position="88"/>
    </location>
</feature>